<comment type="similarity">
    <text evidence="1">Belongs to the LysR transcriptional regulatory family.</text>
</comment>
<dbReference type="InterPro" id="IPR005119">
    <property type="entry name" value="LysR_subst-bd"/>
</dbReference>
<sequence length="300" mass="34247">MDNKLLKSFIMLAQSQSYRQAAEKLFITQPALTKQINLLEHELDLSLFERDNHGAKLSEEGEMLYQNALVLDEQINHFLCVAKKIRTGKTGHLNIGYTSSFLNIVPEIVNSFNSQYPNINIKLIEMSSIQQEQELLKGRIDLGFMRKSEEDNLSFIPLGKDFLCVVTHPDIKNKKQAIDDLIDAHNLILLSEISNPELHHIVSDYLKKRNFDKKPAQYLTNVYSVLALVGSRMGVTILPHSIISFLNSNFSCQALTGYQSEWPLGLAWNKQLDIFLRTEFINSVTENNHTEIADSQVLKR</sequence>
<evidence type="ECO:0000259" key="5">
    <source>
        <dbReference type="PROSITE" id="PS50931"/>
    </source>
</evidence>
<dbReference type="InterPro" id="IPR000847">
    <property type="entry name" value="LysR_HTH_N"/>
</dbReference>
<dbReference type="PATRIC" id="fig|930944.6.peg.1493"/>
<gene>
    <name evidence="6" type="ordered locus">Y11_15021</name>
</gene>
<dbReference type="GO" id="GO:0005829">
    <property type="term" value="C:cytosol"/>
    <property type="evidence" value="ECO:0007669"/>
    <property type="project" value="TreeGrafter"/>
</dbReference>
<dbReference type="InterPro" id="IPR036390">
    <property type="entry name" value="WH_DNA-bd_sf"/>
</dbReference>
<dbReference type="KEGG" id="yey:Y11_15021"/>
<dbReference type="RefSeq" id="WP_005166190.1">
    <property type="nucleotide sequence ID" value="NC_017564.1"/>
</dbReference>
<protein>
    <submittedName>
        <fullName evidence="6">Lysr-family transcriptional regulatory protein</fullName>
    </submittedName>
</protein>
<evidence type="ECO:0000313" key="6">
    <source>
        <dbReference type="EMBL" id="CBY26679.1"/>
    </source>
</evidence>
<dbReference type="EMBL" id="FR729477">
    <property type="protein sequence ID" value="CBY26679.1"/>
    <property type="molecule type" value="Genomic_DNA"/>
</dbReference>
<keyword evidence="2" id="KW-0805">Transcription regulation</keyword>
<dbReference type="Gene3D" id="1.10.10.10">
    <property type="entry name" value="Winged helix-like DNA-binding domain superfamily/Winged helix DNA-binding domain"/>
    <property type="match status" value="1"/>
</dbReference>
<proteinExistence type="inferred from homology"/>
<dbReference type="PANTHER" id="PTHR30419:SF8">
    <property type="entry name" value="NITROGEN ASSIMILATION TRANSCRIPTIONAL ACTIVATOR-RELATED"/>
    <property type="match status" value="1"/>
</dbReference>
<dbReference type="Proteomes" id="UP000008084">
    <property type="component" value="Chromosome"/>
</dbReference>
<dbReference type="Pfam" id="PF03466">
    <property type="entry name" value="LysR_substrate"/>
    <property type="match status" value="1"/>
</dbReference>
<dbReference type="AlphaFoldDB" id="A0A0H3NQI1"/>
<accession>A0A0H3NQI1</accession>
<dbReference type="CDD" id="cd08414">
    <property type="entry name" value="PBP2_LTTR_aromatics_like"/>
    <property type="match status" value="1"/>
</dbReference>
<dbReference type="SUPFAM" id="SSF53850">
    <property type="entry name" value="Periplasmic binding protein-like II"/>
    <property type="match status" value="1"/>
</dbReference>
<dbReference type="GeneID" id="31409555"/>
<evidence type="ECO:0000256" key="4">
    <source>
        <dbReference type="ARBA" id="ARBA00023163"/>
    </source>
</evidence>
<dbReference type="PRINTS" id="PR00039">
    <property type="entry name" value="HTHLYSR"/>
</dbReference>
<dbReference type="SUPFAM" id="SSF46785">
    <property type="entry name" value="Winged helix' DNA-binding domain"/>
    <property type="match status" value="1"/>
</dbReference>
<dbReference type="HOGENOM" id="CLU_039613_6_4_6"/>
<evidence type="ECO:0000256" key="3">
    <source>
        <dbReference type="ARBA" id="ARBA00023125"/>
    </source>
</evidence>
<dbReference type="PANTHER" id="PTHR30419">
    <property type="entry name" value="HTH-TYPE TRANSCRIPTIONAL REGULATOR YBHD"/>
    <property type="match status" value="1"/>
</dbReference>
<dbReference type="Pfam" id="PF00126">
    <property type="entry name" value="HTH_1"/>
    <property type="match status" value="1"/>
</dbReference>
<organism evidence="6 7">
    <name type="scientific">Yersinia enterocolitica subsp. palearctica serotype O:3 (strain DSM 13030 / CIP 106945 / Y11)</name>
    <dbReference type="NCBI Taxonomy" id="930944"/>
    <lineage>
        <taxon>Bacteria</taxon>
        <taxon>Pseudomonadati</taxon>
        <taxon>Pseudomonadota</taxon>
        <taxon>Gammaproteobacteria</taxon>
        <taxon>Enterobacterales</taxon>
        <taxon>Yersiniaceae</taxon>
        <taxon>Yersinia</taxon>
    </lineage>
</organism>
<reference evidence="6 7" key="1">
    <citation type="journal article" date="2011" name="J. Bacteriol.">
        <title>Complete genome sequence of Yersinia enterocolitica subsp. palearctica serogroup O:3.</title>
        <authorList>
            <person name="Batzilla J."/>
            <person name="Hoper D."/>
            <person name="Antonenka U."/>
            <person name="Heesemann J."/>
            <person name="Rakin A."/>
        </authorList>
    </citation>
    <scope>NUCLEOTIDE SEQUENCE [LARGE SCALE GENOMIC DNA]</scope>
    <source>
        <strain evidence="7">DSM 13030 / CIP 106945 / Y11</strain>
    </source>
</reference>
<dbReference type="PROSITE" id="PS50931">
    <property type="entry name" value="HTH_LYSR"/>
    <property type="match status" value="1"/>
</dbReference>
<feature type="domain" description="HTH lysR-type" evidence="5">
    <location>
        <begin position="1"/>
        <end position="58"/>
    </location>
</feature>
<dbReference type="Gene3D" id="3.40.190.10">
    <property type="entry name" value="Periplasmic binding protein-like II"/>
    <property type="match status" value="2"/>
</dbReference>
<dbReference type="InterPro" id="IPR036388">
    <property type="entry name" value="WH-like_DNA-bd_sf"/>
</dbReference>
<keyword evidence="3" id="KW-0238">DNA-binding</keyword>
<dbReference type="GO" id="GO:0003677">
    <property type="term" value="F:DNA binding"/>
    <property type="evidence" value="ECO:0007669"/>
    <property type="project" value="UniProtKB-KW"/>
</dbReference>
<evidence type="ECO:0000256" key="1">
    <source>
        <dbReference type="ARBA" id="ARBA00009437"/>
    </source>
</evidence>
<evidence type="ECO:0000256" key="2">
    <source>
        <dbReference type="ARBA" id="ARBA00023015"/>
    </source>
</evidence>
<keyword evidence="4" id="KW-0804">Transcription</keyword>
<name>A0A0H3NQI1_YERE1</name>
<evidence type="ECO:0000313" key="7">
    <source>
        <dbReference type="Proteomes" id="UP000008084"/>
    </source>
</evidence>
<dbReference type="InterPro" id="IPR050950">
    <property type="entry name" value="HTH-type_LysR_regulators"/>
</dbReference>
<dbReference type="GO" id="GO:0003700">
    <property type="term" value="F:DNA-binding transcription factor activity"/>
    <property type="evidence" value="ECO:0007669"/>
    <property type="project" value="InterPro"/>
</dbReference>